<dbReference type="PANTHER" id="PTHR43792:SF1">
    <property type="entry name" value="N-ACETYLTRANSFERASE DOMAIN-CONTAINING PROTEIN"/>
    <property type="match status" value="1"/>
</dbReference>
<dbReference type="Gene3D" id="3.40.630.30">
    <property type="match status" value="1"/>
</dbReference>
<dbReference type="Pfam" id="PF13302">
    <property type="entry name" value="Acetyltransf_3"/>
    <property type="match status" value="1"/>
</dbReference>
<proteinExistence type="predicted"/>
<dbReference type="Proteomes" id="UP000742460">
    <property type="component" value="Unassembled WGS sequence"/>
</dbReference>
<dbReference type="EMBL" id="DYUE01000079">
    <property type="protein sequence ID" value="HJG90682.1"/>
    <property type="molecule type" value="Genomic_DNA"/>
</dbReference>
<evidence type="ECO:0000259" key="1">
    <source>
        <dbReference type="Pfam" id="PF13302"/>
    </source>
</evidence>
<dbReference type="SUPFAM" id="SSF55729">
    <property type="entry name" value="Acyl-CoA N-acyltransferases (Nat)"/>
    <property type="match status" value="1"/>
</dbReference>
<organism evidence="2 3">
    <name type="scientific">Brachybacterium massiliense</name>
    <dbReference type="NCBI Taxonomy" id="1755098"/>
    <lineage>
        <taxon>Bacteria</taxon>
        <taxon>Bacillati</taxon>
        <taxon>Actinomycetota</taxon>
        <taxon>Actinomycetes</taxon>
        <taxon>Micrococcales</taxon>
        <taxon>Dermabacteraceae</taxon>
        <taxon>Brachybacterium</taxon>
    </lineage>
</organism>
<dbReference type="InterPro" id="IPR016181">
    <property type="entry name" value="Acyl_CoA_acyltransferase"/>
</dbReference>
<dbReference type="GO" id="GO:0016747">
    <property type="term" value="F:acyltransferase activity, transferring groups other than amino-acyl groups"/>
    <property type="evidence" value="ECO:0007669"/>
    <property type="project" value="InterPro"/>
</dbReference>
<evidence type="ECO:0000313" key="2">
    <source>
        <dbReference type="EMBL" id="HJG90682.1"/>
    </source>
</evidence>
<comment type="caution">
    <text evidence="2">The sequence shown here is derived from an EMBL/GenBank/DDBJ whole genome shotgun (WGS) entry which is preliminary data.</text>
</comment>
<accession>A0A921SWP6</accession>
<dbReference type="InterPro" id="IPR000182">
    <property type="entry name" value="GNAT_dom"/>
</dbReference>
<sequence>MPSRRTLPRIRTARLVLTPVRADDLDALFALHSDPRAFAQDSTPPLRQRAQMRHVLVQWSRAWVQDGQGYFAVRAREDLARETPLPTGLLGVVGLTVLPTEEGAPLSAYWRLRPEVTGRGVAYEAMRAVLADPRCGAPGREVIAVTAARNLPSRTLAARLGFRPAPSRRSVPGGRAGDVLLVRPAPSGS</sequence>
<dbReference type="PANTHER" id="PTHR43792">
    <property type="entry name" value="GNAT FAMILY, PUTATIVE (AFU_ORTHOLOGUE AFUA_3G00765)-RELATED-RELATED"/>
    <property type="match status" value="1"/>
</dbReference>
<reference evidence="2" key="2">
    <citation type="submission" date="2021-09" db="EMBL/GenBank/DDBJ databases">
        <authorList>
            <person name="Gilroy R."/>
        </authorList>
    </citation>
    <scope>NUCLEOTIDE SEQUENCE</scope>
    <source>
        <strain evidence="2">ChiGjej5B5-22894</strain>
    </source>
</reference>
<reference evidence="2" key="1">
    <citation type="journal article" date="2021" name="PeerJ">
        <title>Extensive microbial diversity within the chicken gut microbiome revealed by metagenomics and culture.</title>
        <authorList>
            <person name="Gilroy R."/>
            <person name="Ravi A."/>
            <person name="Getino M."/>
            <person name="Pursley I."/>
            <person name="Horton D.L."/>
            <person name="Alikhan N.F."/>
            <person name="Baker D."/>
            <person name="Gharbi K."/>
            <person name="Hall N."/>
            <person name="Watson M."/>
            <person name="Adriaenssens E.M."/>
            <person name="Foster-Nyarko E."/>
            <person name="Jarju S."/>
            <person name="Secka A."/>
            <person name="Antonio M."/>
            <person name="Oren A."/>
            <person name="Chaudhuri R.R."/>
            <person name="La Ragione R."/>
            <person name="Hildebrand F."/>
            <person name="Pallen M.J."/>
        </authorList>
    </citation>
    <scope>NUCLEOTIDE SEQUENCE</scope>
    <source>
        <strain evidence="2">ChiGjej5B5-22894</strain>
    </source>
</reference>
<gene>
    <name evidence="2" type="ORF">K8V81_03045</name>
</gene>
<name>A0A921SWP6_9MICO</name>
<dbReference type="AlphaFoldDB" id="A0A921SWP6"/>
<dbReference type="InterPro" id="IPR051531">
    <property type="entry name" value="N-acetyltransferase"/>
</dbReference>
<feature type="domain" description="N-acetyltransferase" evidence="1">
    <location>
        <begin position="14"/>
        <end position="163"/>
    </location>
</feature>
<protein>
    <submittedName>
        <fullName evidence="2">GNAT family N-acetyltransferase</fullName>
    </submittedName>
</protein>
<evidence type="ECO:0000313" key="3">
    <source>
        <dbReference type="Proteomes" id="UP000742460"/>
    </source>
</evidence>